<gene>
    <name evidence="1" type="ORF">SKAU_G00278730</name>
</gene>
<dbReference type="Proteomes" id="UP001152622">
    <property type="component" value="Chromosome 11"/>
</dbReference>
<protein>
    <submittedName>
        <fullName evidence="1">Uncharacterized protein</fullName>
    </submittedName>
</protein>
<organism evidence="1 2">
    <name type="scientific">Synaphobranchus kaupii</name>
    <name type="common">Kaup's arrowtooth eel</name>
    <dbReference type="NCBI Taxonomy" id="118154"/>
    <lineage>
        <taxon>Eukaryota</taxon>
        <taxon>Metazoa</taxon>
        <taxon>Chordata</taxon>
        <taxon>Craniata</taxon>
        <taxon>Vertebrata</taxon>
        <taxon>Euteleostomi</taxon>
        <taxon>Actinopterygii</taxon>
        <taxon>Neopterygii</taxon>
        <taxon>Teleostei</taxon>
        <taxon>Anguilliformes</taxon>
        <taxon>Synaphobranchidae</taxon>
        <taxon>Synaphobranchus</taxon>
    </lineage>
</organism>
<comment type="caution">
    <text evidence="1">The sequence shown here is derived from an EMBL/GenBank/DDBJ whole genome shotgun (WGS) entry which is preliminary data.</text>
</comment>
<dbReference type="EMBL" id="JAINUF010000011">
    <property type="protein sequence ID" value="KAJ8346472.1"/>
    <property type="molecule type" value="Genomic_DNA"/>
</dbReference>
<name>A0A9Q1EWP7_SYNKA</name>
<evidence type="ECO:0000313" key="2">
    <source>
        <dbReference type="Proteomes" id="UP001152622"/>
    </source>
</evidence>
<dbReference type="OrthoDB" id="5872378at2759"/>
<accession>A0A9Q1EWP7</accession>
<sequence length="262" mass="30211">MGHLQEGEARRVLLDLPETSLSDQQALHIALVRRFRDITPTATVRQQFQERSRKPGERLGIFAAKLRYLAQRGFLTFTMDVVQTLTMEVFIKGLIPEQLRQQVRLANPLTLEKALERPLAIEEILCEMPELCEQVLEQQRGPPRVGHFWVNKMLQQSYYLGQSRCDVEDFCCRCDACVARKGPQAFHFRANTPHQVTSHYSGIPPRETPHHGRLLSSEVPQLTPPLRCLWRRFPRSQNVQDGCQGILETLFFLEDKKLLVGQ</sequence>
<reference evidence="1" key="1">
    <citation type="journal article" date="2023" name="Science">
        <title>Genome structures resolve the early diversification of teleost fishes.</title>
        <authorList>
            <person name="Parey E."/>
            <person name="Louis A."/>
            <person name="Montfort J."/>
            <person name="Bouchez O."/>
            <person name="Roques C."/>
            <person name="Iampietro C."/>
            <person name="Lluch J."/>
            <person name="Castinel A."/>
            <person name="Donnadieu C."/>
            <person name="Desvignes T."/>
            <person name="Floi Bucao C."/>
            <person name="Jouanno E."/>
            <person name="Wen M."/>
            <person name="Mejri S."/>
            <person name="Dirks R."/>
            <person name="Jansen H."/>
            <person name="Henkel C."/>
            <person name="Chen W.J."/>
            <person name="Zahm M."/>
            <person name="Cabau C."/>
            <person name="Klopp C."/>
            <person name="Thompson A.W."/>
            <person name="Robinson-Rechavi M."/>
            <person name="Braasch I."/>
            <person name="Lecointre G."/>
            <person name="Bobe J."/>
            <person name="Postlethwait J.H."/>
            <person name="Berthelot C."/>
            <person name="Roest Crollius H."/>
            <person name="Guiguen Y."/>
        </authorList>
    </citation>
    <scope>NUCLEOTIDE SEQUENCE</scope>
    <source>
        <strain evidence="1">WJC10195</strain>
    </source>
</reference>
<keyword evidence="2" id="KW-1185">Reference proteome</keyword>
<proteinExistence type="predicted"/>
<evidence type="ECO:0000313" key="1">
    <source>
        <dbReference type="EMBL" id="KAJ8346472.1"/>
    </source>
</evidence>
<dbReference type="AlphaFoldDB" id="A0A9Q1EWP7"/>